<evidence type="ECO:0000259" key="6">
    <source>
        <dbReference type="PROSITE" id="PS50928"/>
    </source>
</evidence>
<dbReference type="Proteomes" id="UP000184386">
    <property type="component" value="Unassembled WGS sequence"/>
</dbReference>
<dbReference type="OrthoDB" id="9797472at2"/>
<feature type="domain" description="ABC transmembrane type-1" evidence="6">
    <location>
        <begin position="75"/>
        <end position="268"/>
    </location>
</feature>
<keyword evidence="4 5" id="KW-0472">Membrane</keyword>
<comment type="subcellular location">
    <subcellularLocation>
        <location evidence="5">Cell membrane</location>
        <topology evidence="5">Multi-pass membrane protein</topology>
    </subcellularLocation>
    <subcellularLocation>
        <location evidence="1">Membrane</location>
        <topology evidence="1">Multi-pass membrane protein</topology>
    </subcellularLocation>
</comment>
<evidence type="ECO:0000256" key="5">
    <source>
        <dbReference type="RuleBase" id="RU363032"/>
    </source>
</evidence>
<dbReference type="GO" id="GO:0005886">
    <property type="term" value="C:plasma membrane"/>
    <property type="evidence" value="ECO:0007669"/>
    <property type="project" value="UniProtKB-SubCell"/>
</dbReference>
<feature type="transmembrane region" description="Helical" evidence="5">
    <location>
        <begin position="79"/>
        <end position="103"/>
    </location>
</feature>
<evidence type="ECO:0000256" key="1">
    <source>
        <dbReference type="ARBA" id="ARBA00004141"/>
    </source>
</evidence>
<protein>
    <submittedName>
        <fullName evidence="7">Peptide/nickel transport system permease protein</fullName>
    </submittedName>
</protein>
<dbReference type="PANTHER" id="PTHR42729">
    <property type="entry name" value="OLIGO/DIPEPTIDE TRANSPORT, PERMEASE PROTEIN (DPPC-2)"/>
    <property type="match status" value="1"/>
</dbReference>
<keyword evidence="8" id="KW-1185">Reference proteome</keyword>
<keyword evidence="2 5" id="KW-0812">Transmembrane</keyword>
<comment type="similarity">
    <text evidence="5">Belongs to the binding-protein-dependent transport system permease family.</text>
</comment>
<feature type="transmembrane region" description="Helical" evidence="5">
    <location>
        <begin position="12"/>
        <end position="35"/>
    </location>
</feature>
<dbReference type="Pfam" id="PF00528">
    <property type="entry name" value="BPD_transp_1"/>
    <property type="match status" value="1"/>
</dbReference>
<evidence type="ECO:0000256" key="3">
    <source>
        <dbReference type="ARBA" id="ARBA00022989"/>
    </source>
</evidence>
<dbReference type="GO" id="GO:0055085">
    <property type="term" value="P:transmembrane transport"/>
    <property type="evidence" value="ECO:0007669"/>
    <property type="project" value="InterPro"/>
</dbReference>
<reference evidence="7 8" key="1">
    <citation type="submission" date="2016-11" db="EMBL/GenBank/DDBJ databases">
        <authorList>
            <person name="Jaros S."/>
            <person name="Januszkiewicz K."/>
            <person name="Wedrychowicz H."/>
        </authorList>
    </citation>
    <scope>NUCLEOTIDE SEQUENCE [LARGE SCALE GENOMIC DNA]</scope>
    <source>
        <strain evidence="7 8">DSM 15929</strain>
    </source>
</reference>
<sequence length="281" mass="31132">MESVKKFWRNTNLSLKAGLLLTAIFIIIGFVVYFLPHTNPFTFNSYPGKLKPSSEHLLGTTSMGQDVLWLLIEAIHNSLMIGLIVATIGTVAGVFIGLLAGFSGGFLDRVLTVVTDTFIVIPSLPILILMTSFMKGSSTVFIMALVLAMFAWAWPSRQIRSMALSMRERDFIHTAWFSGEGTIQVVVTEILPYAFTWSLSNFMNATLVAIASESSLAVLGLSPGNLISLGNMIQWARDRNAIFTKQWFWIGSPIITTAVMFIGLFLLITGYNDYLSRKRGR</sequence>
<dbReference type="SUPFAM" id="SSF161098">
    <property type="entry name" value="MetI-like"/>
    <property type="match status" value="1"/>
</dbReference>
<dbReference type="RefSeq" id="WP_084124041.1">
    <property type="nucleotide sequence ID" value="NZ_FRAC01000009.1"/>
</dbReference>
<dbReference type="AlphaFoldDB" id="A0A1M6PZA3"/>
<accession>A0A1M6PZA3</accession>
<feature type="transmembrane region" description="Helical" evidence="5">
    <location>
        <begin position="207"/>
        <end position="227"/>
    </location>
</feature>
<keyword evidence="5" id="KW-0813">Transport</keyword>
<gene>
    <name evidence="7" type="ORF">SAMN02745136_01803</name>
</gene>
<dbReference type="EMBL" id="FRAC01000009">
    <property type="protein sequence ID" value="SHK13280.1"/>
    <property type="molecule type" value="Genomic_DNA"/>
</dbReference>
<proteinExistence type="inferred from homology"/>
<dbReference type="InterPro" id="IPR000515">
    <property type="entry name" value="MetI-like"/>
</dbReference>
<evidence type="ECO:0000313" key="7">
    <source>
        <dbReference type="EMBL" id="SHK13280.1"/>
    </source>
</evidence>
<dbReference type="InterPro" id="IPR035906">
    <property type="entry name" value="MetI-like_sf"/>
</dbReference>
<feature type="transmembrane region" description="Helical" evidence="5">
    <location>
        <begin position="175"/>
        <end position="195"/>
    </location>
</feature>
<evidence type="ECO:0000313" key="8">
    <source>
        <dbReference type="Proteomes" id="UP000184386"/>
    </source>
</evidence>
<dbReference type="Gene3D" id="1.10.3720.10">
    <property type="entry name" value="MetI-like"/>
    <property type="match status" value="1"/>
</dbReference>
<keyword evidence="3 5" id="KW-1133">Transmembrane helix</keyword>
<dbReference type="PROSITE" id="PS50928">
    <property type="entry name" value="ABC_TM1"/>
    <property type="match status" value="1"/>
</dbReference>
<feature type="transmembrane region" description="Helical" evidence="5">
    <location>
        <begin position="110"/>
        <end position="130"/>
    </location>
</feature>
<name>A0A1M6PZA3_9FIRM</name>
<feature type="transmembrane region" description="Helical" evidence="5">
    <location>
        <begin position="247"/>
        <end position="271"/>
    </location>
</feature>
<dbReference type="STRING" id="1121322.SAMN02745136_01803"/>
<feature type="transmembrane region" description="Helical" evidence="5">
    <location>
        <begin position="136"/>
        <end position="154"/>
    </location>
</feature>
<evidence type="ECO:0000256" key="2">
    <source>
        <dbReference type="ARBA" id="ARBA00022692"/>
    </source>
</evidence>
<dbReference type="PANTHER" id="PTHR42729:SF1">
    <property type="entry name" value="OLIGO_DIPEPTIDE TRANSPORT, PERMEASE PROTEIN (DPPC-2)"/>
    <property type="match status" value="1"/>
</dbReference>
<evidence type="ECO:0000256" key="4">
    <source>
        <dbReference type="ARBA" id="ARBA00023136"/>
    </source>
</evidence>
<organism evidence="7 8">
    <name type="scientific">Anaerocolumna jejuensis DSM 15929</name>
    <dbReference type="NCBI Taxonomy" id="1121322"/>
    <lineage>
        <taxon>Bacteria</taxon>
        <taxon>Bacillati</taxon>
        <taxon>Bacillota</taxon>
        <taxon>Clostridia</taxon>
        <taxon>Lachnospirales</taxon>
        <taxon>Lachnospiraceae</taxon>
        <taxon>Anaerocolumna</taxon>
    </lineage>
</organism>